<keyword evidence="4" id="KW-0677">Repeat</keyword>
<dbReference type="InterPro" id="IPR040251">
    <property type="entry name" value="SEC31-like"/>
</dbReference>
<dbReference type="InterPro" id="IPR001680">
    <property type="entry name" value="WD40_rpt"/>
</dbReference>
<dbReference type="Pfam" id="PF12931">
    <property type="entry name" value="TPR_Sec16"/>
    <property type="match status" value="1"/>
</dbReference>
<dbReference type="GO" id="GO:0070971">
    <property type="term" value="C:endoplasmic reticulum exit site"/>
    <property type="evidence" value="ECO:0007669"/>
    <property type="project" value="TreeGrafter"/>
</dbReference>
<accession>A0A8S1NEL3</accession>
<evidence type="ECO:0000256" key="3">
    <source>
        <dbReference type="ARBA" id="ARBA00022574"/>
    </source>
</evidence>
<dbReference type="AlphaFoldDB" id="A0A8S1NEL3"/>
<protein>
    <recommendedName>
        <fullName evidence="9">Sec16 Sec23-binding domain-containing protein</fullName>
    </recommendedName>
</protein>
<keyword evidence="2" id="KW-0813">Transport</keyword>
<dbReference type="GO" id="GO:0007029">
    <property type="term" value="P:endoplasmic reticulum organization"/>
    <property type="evidence" value="ECO:0007669"/>
    <property type="project" value="TreeGrafter"/>
</dbReference>
<evidence type="ECO:0000256" key="7">
    <source>
        <dbReference type="PROSITE-ProRule" id="PRU00221"/>
    </source>
</evidence>
<evidence type="ECO:0000256" key="2">
    <source>
        <dbReference type="ARBA" id="ARBA00022448"/>
    </source>
</evidence>
<evidence type="ECO:0000256" key="8">
    <source>
        <dbReference type="SAM" id="MobiDB-lite"/>
    </source>
</evidence>
<dbReference type="PROSITE" id="PS50294">
    <property type="entry name" value="WD_REPEATS_REGION"/>
    <property type="match status" value="1"/>
</dbReference>
<feature type="compositionally biased region" description="Low complexity" evidence="8">
    <location>
        <begin position="900"/>
        <end position="963"/>
    </location>
</feature>
<dbReference type="Pfam" id="PF00400">
    <property type="entry name" value="WD40"/>
    <property type="match status" value="1"/>
</dbReference>
<feature type="domain" description="Sec16 Sec23-binding" evidence="9">
    <location>
        <begin position="522"/>
        <end position="659"/>
    </location>
</feature>
<feature type="compositionally biased region" description="Pro residues" evidence="8">
    <location>
        <begin position="879"/>
        <end position="899"/>
    </location>
</feature>
<dbReference type="Proteomes" id="UP000692954">
    <property type="component" value="Unassembled WGS sequence"/>
</dbReference>
<reference evidence="10" key="1">
    <citation type="submission" date="2021-01" db="EMBL/GenBank/DDBJ databases">
        <authorList>
            <consortium name="Genoscope - CEA"/>
            <person name="William W."/>
        </authorList>
    </citation>
    <scope>NUCLEOTIDE SEQUENCE</scope>
</reference>
<evidence type="ECO:0000259" key="9">
    <source>
        <dbReference type="Pfam" id="PF12931"/>
    </source>
</evidence>
<evidence type="ECO:0000313" key="11">
    <source>
        <dbReference type="Proteomes" id="UP000692954"/>
    </source>
</evidence>
<comment type="caution">
    <text evidence="10">The sequence shown here is derived from an EMBL/GenBank/DDBJ whole genome shotgun (WGS) entry which is preliminary data.</text>
</comment>
<dbReference type="GO" id="GO:0030127">
    <property type="term" value="C:COPII vesicle coat"/>
    <property type="evidence" value="ECO:0007669"/>
    <property type="project" value="TreeGrafter"/>
</dbReference>
<keyword evidence="3 7" id="KW-0853">WD repeat</keyword>
<feature type="region of interest" description="Disordered" evidence="8">
    <location>
        <begin position="808"/>
        <end position="996"/>
    </location>
</feature>
<feature type="region of interest" description="Disordered" evidence="8">
    <location>
        <begin position="438"/>
        <end position="463"/>
    </location>
</feature>
<organism evidence="10 11">
    <name type="scientific">Paramecium sonneborni</name>
    <dbReference type="NCBI Taxonomy" id="65129"/>
    <lineage>
        <taxon>Eukaryota</taxon>
        <taxon>Sar</taxon>
        <taxon>Alveolata</taxon>
        <taxon>Ciliophora</taxon>
        <taxon>Intramacronucleata</taxon>
        <taxon>Oligohymenophorea</taxon>
        <taxon>Peniculida</taxon>
        <taxon>Parameciidae</taxon>
        <taxon>Paramecium</taxon>
    </lineage>
</organism>
<dbReference type="SMART" id="SM00320">
    <property type="entry name" value="WD40"/>
    <property type="match status" value="5"/>
</dbReference>
<evidence type="ECO:0000256" key="5">
    <source>
        <dbReference type="ARBA" id="ARBA00022824"/>
    </source>
</evidence>
<evidence type="ECO:0000256" key="6">
    <source>
        <dbReference type="ARBA" id="ARBA00022892"/>
    </source>
</evidence>
<dbReference type="OrthoDB" id="542917at2759"/>
<keyword evidence="5" id="KW-0256">Endoplasmic reticulum</keyword>
<name>A0A8S1NEL3_9CILI</name>
<dbReference type="GO" id="GO:0090110">
    <property type="term" value="P:COPII-coated vesicle cargo loading"/>
    <property type="evidence" value="ECO:0007669"/>
    <property type="project" value="TreeGrafter"/>
</dbReference>
<dbReference type="GO" id="GO:0005198">
    <property type="term" value="F:structural molecule activity"/>
    <property type="evidence" value="ECO:0007669"/>
    <property type="project" value="TreeGrafter"/>
</dbReference>
<keyword evidence="11" id="KW-1185">Reference proteome</keyword>
<proteinExistence type="predicted"/>
<dbReference type="PANTHER" id="PTHR13923:SF11">
    <property type="entry name" value="SECRETORY 31, ISOFORM D"/>
    <property type="match status" value="1"/>
</dbReference>
<evidence type="ECO:0000313" key="10">
    <source>
        <dbReference type="EMBL" id="CAD8085154.1"/>
    </source>
</evidence>
<feature type="region of interest" description="Disordered" evidence="8">
    <location>
        <begin position="759"/>
        <end position="791"/>
    </location>
</feature>
<comment type="subcellular location">
    <subcellularLocation>
        <location evidence="1">Endoplasmic reticulum</location>
    </subcellularLocation>
</comment>
<evidence type="ECO:0000256" key="1">
    <source>
        <dbReference type="ARBA" id="ARBA00004240"/>
    </source>
</evidence>
<evidence type="ECO:0000256" key="4">
    <source>
        <dbReference type="ARBA" id="ARBA00022737"/>
    </source>
</evidence>
<dbReference type="InterPro" id="IPR024298">
    <property type="entry name" value="Sec16_Sec23-bd"/>
</dbReference>
<keyword evidence="6" id="KW-0931">ER-Golgi transport</keyword>
<feature type="repeat" description="WD" evidence="7">
    <location>
        <begin position="251"/>
        <end position="293"/>
    </location>
</feature>
<feature type="compositionally biased region" description="Polar residues" evidence="8">
    <location>
        <begin position="964"/>
        <end position="976"/>
    </location>
</feature>
<sequence length="996" mass="112839">MLLKTTQGNMSVWSNLKSQSNLLVSAVNDQWGAQLQFNSFNLGQKNTSTSIIGTISCKDAVTCLAWENFAQETYPMGLVAAGTSEGYVALYDANSAINQEEESCVSIIDQLYEGPVSAIEFNEFKPNLIALGGQDVLIADIIKDIQNPQVFGPGNPNLHEDSSITAVSWNKKILHILASASQNGLTGVWDLRNNKPIFSFQDSSAISNKKVSLLWNPEIPTQIAVAYDDERAPELQIWDLRNPQGPSIVFSQIHKSGINSLSWCPNDHSLLLTGGRDGQVVCWNYKTQSVVSQEQLDFEIADLKWSKRVTSVYSISSVDGQTSIRSLPCGKEGYAPKWLKPPVGSVYAFDQMAAFKENNSAIQVYSINKSDPDNIFENFNAYCSVDAEQNRIQFEIDKQHDQQYAQYWKLLNAVQKEDKKEYLATLGFSVKEITQQTENYTGKRHSKKDDQNKKKNQAPQRPAIDFATITDQDADSFFNDLTNQSISKQQQTNTSRNQDVEIFQSEQVSKNTNWNVGVEKIIKDNLIVGNYEGAIDCALKCGRSAEALLLAYSQSKEIFEQTMNTFLTTQTDYFLKNVLKHIVLKHPDEIAKNYELNAWKECAAMVLNSDNTGQFHKIMEQLGDRFIAERKDEFNALQCFILAMNGEKCIKILINHNKSLKELTETIKLLIVIQEYSLQESELFDRYFDSLILQFANYAIQHNQYLSAAYALNFSSPDCQRALELLDLLYRGNHKDRNIIQKIMEKPSFPFKHEQIKMGTVKQQSAQPVHAPNQPVSRPTRPAVNQNQEDHNVRQQIQQNYNQNTNANAAAINNPFGPNVAKTADEQVPPPSRRPVQKPNPPVKVAPPPNQTKKQEAQNLQGPPFPNEPFRQEQQQPLVAPPIQPPPKHHVAPPPPPPQQQQIQSIQQQQFQPPLPQQPFQQQQHKSQINQQQQWQQEQQQQQQQQQQLQNQQQSFNQRTQQNPIQENKQQTQQSKAIPPPPAPQRRGPPPPPPKK</sequence>
<feature type="compositionally biased region" description="Pro residues" evidence="8">
    <location>
        <begin position="828"/>
        <end position="850"/>
    </location>
</feature>
<dbReference type="PANTHER" id="PTHR13923">
    <property type="entry name" value="SEC31-RELATED PROTEIN"/>
    <property type="match status" value="1"/>
</dbReference>
<feature type="compositionally biased region" description="Pro residues" evidence="8">
    <location>
        <begin position="978"/>
        <end position="996"/>
    </location>
</feature>
<dbReference type="PROSITE" id="PS50082">
    <property type="entry name" value="WD_REPEATS_2"/>
    <property type="match status" value="1"/>
</dbReference>
<gene>
    <name evidence="10" type="ORF">PSON_ATCC_30995.1.T0480004</name>
</gene>
<dbReference type="EMBL" id="CAJJDN010000048">
    <property type="protein sequence ID" value="CAD8085154.1"/>
    <property type="molecule type" value="Genomic_DNA"/>
</dbReference>